<dbReference type="AlphaFoldDB" id="A0A165D1M4"/>
<keyword evidence="3" id="KW-1185">Reference proteome</keyword>
<sequence length="96" mass="10413">MIGQLYEDGTATLDILGLQCVGYNNDLNRALQDELSNLQAERDMPGRAPSAPVRLHRVTRSSVLEISGGVPPGVGKRPRGDSDAAEVSRRQKASRR</sequence>
<organism evidence="2 3">
    <name type="scientific">Laetiporus sulphureus 93-53</name>
    <dbReference type="NCBI Taxonomy" id="1314785"/>
    <lineage>
        <taxon>Eukaryota</taxon>
        <taxon>Fungi</taxon>
        <taxon>Dikarya</taxon>
        <taxon>Basidiomycota</taxon>
        <taxon>Agaricomycotina</taxon>
        <taxon>Agaricomycetes</taxon>
        <taxon>Polyporales</taxon>
        <taxon>Laetiporus</taxon>
    </lineage>
</organism>
<protein>
    <submittedName>
        <fullName evidence="2">Uncharacterized protein</fullName>
    </submittedName>
</protein>
<name>A0A165D1M4_9APHY</name>
<reference evidence="2 3" key="1">
    <citation type="journal article" date="2016" name="Mol. Biol. Evol.">
        <title>Comparative Genomics of Early-Diverging Mushroom-Forming Fungi Provides Insights into the Origins of Lignocellulose Decay Capabilities.</title>
        <authorList>
            <person name="Nagy L.G."/>
            <person name="Riley R."/>
            <person name="Tritt A."/>
            <person name="Adam C."/>
            <person name="Daum C."/>
            <person name="Floudas D."/>
            <person name="Sun H."/>
            <person name="Yadav J.S."/>
            <person name="Pangilinan J."/>
            <person name="Larsson K.H."/>
            <person name="Matsuura K."/>
            <person name="Barry K."/>
            <person name="Labutti K."/>
            <person name="Kuo R."/>
            <person name="Ohm R.A."/>
            <person name="Bhattacharya S.S."/>
            <person name="Shirouzu T."/>
            <person name="Yoshinaga Y."/>
            <person name="Martin F.M."/>
            <person name="Grigoriev I.V."/>
            <person name="Hibbett D.S."/>
        </authorList>
    </citation>
    <scope>NUCLEOTIDE SEQUENCE [LARGE SCALE GENOMIC DNA]</scope>
    <source>
        <strain evidence="2 3">93-53</strain>
    </source>
</reference>
<feature type="region of interest" description="Disordered" evidence="1">
    <location>
        <begin position="65"/>
        <end position="96"/>
    </location>
</feature>
<accession>A0A165D1M4</accession>
<proteinExistence type="predicted"/>
<dbReference type="EMBL" id="KV427640">
    <property type="protein sequence ID" value="KZT03968.1"/>
    <property type="molecule type" value="Genomic_DNA"/>
</dbReference>
<evidence type="ECO:0000313" key="2">
    <source>
        <dbReference type="EMBL" id="KZT03968.1"/>
    </source>
</evidence>
<dbReference type="RefSeq" id="XP_040761708.1">
    <property type="nucleotide sequence ID" value="XM_040909489.1"/>
</dbReference>
<dbReference type="OrthoDB" id="3060478at2759"/>
<dbReference type="GeneID" id="63826518"/>
<evidence type="ECO:0000313" key="3">
    <source>
        <dbReference type="Proteomes" id="UP000076871"/>
    </source>
</evidence>
<feature type="compositionally biased region" description="Basic and acidic residues" evidence="1">
    <location>
        <begin position="78"/>
        <end position="89"/>
    </location>
</feature>
<evidence type="ECO:0000256" key="1">
    <source>
        <dbReference type="SAM" id="MobiDB-lite"/>
    </source>
</evidence>
<dbReference type="Proteomes" id="UP000076871">
    <property type="component" value="Unassembled WGS sequence"/>
</dbReference>
<dbReference type="InParanoid" id="A0A165D1M4"/>
<gene>
    <name evidence="2" type="ORF">LAESUDRAFT_728681</name>
</gene>